<evidence type="ECO:0000259" key="1">
    <source>
        <dbReference type="PROSITE" id="PS51186"/>
    </source>
</evidence>
<dbReference type="Proteomes" id="UP001252186">
    <property type="component" value="Unassembled WGS sequence"/>
</dbReference>
<dbReference type="PROSITE" id="PS51186">
    <property type="entry name" value="GNAT"/>
    <property type="match status" value="1"/>
</dbReference>
<name>A0ABU2Y253_9FLAO</name>
<accession>A0ABU2Y253</accession>
<comment type="caution">
    <text evidence="2">The sequence shown here is derived from an EMBL/GenBank/DDBJ whole genome shotgun (WGS) entry which is preliminary data.</text>
</comment>
<dbReference type="RefSeq" id="WP_311592089.1">
    <property type="nucleotide sequence ID" value="NZ_JAVRHV010000001.1"/>
</dbReference>
<evidence type="ECO:0000313" key="2">
    <source>
        <dbReference type="EMBL" id="MDT0552241.1"/>
    </source>
</evidence>
<sequence>MEIIKEIKAEDTWELRHKVMWPNKSIDFVKILTDDKGTHFGLFLNKELVTIVSLFIDGKKAQFRKLATLPSEQGKGYASLILRHIFEQAKSKGVHKIWCNARKDKLEFYLKKGFTKTSESFEKSGIAYNIIEKALN</sequence>
<organism evidence="2 3">
    <name type="scientific">Urechidicola vernalis</name>
    <dbReference type="NCBI Taxonomy" id="3075600"/>
    <lineage>
        <taxon>Bacteria</taxon>
        <taxon>Pseudomonadati</taxon>
        <taxon>Bacteroidota</taxon>
        <taxon>Flavobacteriia</taxon>
        <taxon>Flavobacteriales</taxon>
        <taxon>Flavobacteriaceae</taxon>
        <taxon>Urechidicola</taxon>
    </lineage>
</organism>
<dbReference type="CDD" id="cd04301">
    <property type="entry name" value="NAT_SF"/>
    <property type="match status" value="1"/>
</dbReference>
<feature type="domain" description="N-acetyltransferase" evidence="1">
    <location>
        <begin position="1"/>
        <end position="135"/>
    </location>
</feature>
<dbReference type="Gene3D" id="3.40.630.30">
    <property type="match status" value="1"/>
</dbReference>
<dbReference type="EMBL" id="JAVRHV010000001">
    <property type="protein sequence ID" value="MDT0552241.1"/>
    <property type="molecule type" value="Genomic_DNA"/>
</dbReference>
<proteinExistence type="predicted"/>
<dbReference type="InterPro" id="IPR016181">
    <property type="entry name" value="Acyl_CoA_acyltransferase"/>
</dbReference>
<gene>
    <name evidence="2" type="ORF">RM519_03180</name>
</gene>
<reference evidence="2 3" key="1">
    <citation type="submission" date="2023-09" db="EMBL/GenBank/DDBJ databases">
        <authorList>
            <person name="Rey-Velasco X."/>
        </authorList>
    </citation>
    <scope>NUCLEOTIDE SEQUENCE [LARGE SCALE GENOMIC DNA]</scope>
    <source>
        <strain evidence="2 3">P050</strain>
    </source>
</reference>
<dbReference type="Pfam" id="PF00583">
    <property type="entry name" value="Acetyltransf_1"/>
    <property type="match status" value="1"/>
</dbReference>
<dbReference type="InterPro" id="IPR000182">
    <property type="entry name" value="GNAT_dom"/>
</dbReference>
<evidence type="ECO:0000313" key="3">
    <source>
        <dbReference type="Proteomes" id="UP001252186"/>
    </source>
</evidence>
<dbReference type="SUPFAM" id="SSF55729">
    <property type="entry name" value="Acyl-CoA N-acyltransferases (Nat)"/>
    <property type="match status" value="1"/>
</dbReference>
<keyword evidence="3" id="KW-1185">Reference proteome</keyword>
<protein>
    <submittedName>
        <fullName evidence="2">GNAT family N-acetyltransferase</fullName>
    </submittedName>
</protein>